<reference evidence="2 3" key="1">
    <citation type="submission" date="2024-05" db="EMBL/GenBank/DDBJ databases">
        <authorList>
            <person name="Jiang F."/>
        </authorList>
    </citation>
    <scope>NUCLEOTIDE SEQUENCE [LARGE SCALE GENOMIC DNA]</scope>
    <source>
        <strain evidence="2 3">LZ166</strain>
    </source>
</reference>
<gene>
    <name evidence="2" type="ORF">ABGN05_27065</name>
</gene>
<dbReference type="GO" id="GO:0016746">
    <property type="term" value="F:acyltransferase activity"/>
    <property type="evidence" value="ECO:0007669"/>
    <property type="project" value="UniProtKB-KW"/>
</dbReference>
<feature type="domain" description="Phospholipid/glycerol acyltransferase" evidence="1">
    <location>
        <begin position="87"/>
        <end position="210"/>
    </location>
</feature>
<dbReference type="Pfam" id="PF01553">
    <property type="entry name" value="Acyltransferase"/>
    <property type="match status" value="1"/>
</dbReference>
<dbReference type="EC" id="2.3.1.-" evidence="2"/>
<dbReference type="InterPro" id="IPR002123">
    <property type="entry name" value="Plipid/glycerol_acylTrfase"/>
</dbReference>
<evidence type="ECO:0000259" key="1">
    <source>
        <dbReference type="SMART" id="SM00563"/>
    </source>
</evidence>
<comment type="caution">
    <text evidence="2">The sequence shown here is derived from an EMBL/GenBank/DDBJ whole genome shotgun (WGS) entry which is preliminary data.</text>
</comment>
<proteinExistence type="predicted"/>
<protein>
    <submittedName>
        <fullName evidence="2">Lysophospholipid acyltransferase family protein</fullName>
        <ecNumber evidence="2">2.3.1.-</ecNumber>
    </submittedName>
</protein>
<dbReference type="Proteomes" id="UP001556692">
    <property type="component" value="Unassembled WGS sequence"/>
</dbReference>
<dbReference type="InterPro" id="IPR045746">
    <property type="entry name" value="ACT14924-like_Acyltransf_dom"/>
</dbReference>
<evidence type="ECO:0000313" key="3">
    <source>
        <dbReference type="Proteomes" id="UP001556692"/>
    </source>
</evidence>
<name>A0ABV3SR90_9HYPH</name>
<evidence type="ECO:0000313" key="2">
    <source>
        <dbReference type="EMBL" id="MEX0409308.1"/>
    </source>
</evidence>
<dbReference type="RefSeq" id="WP_367957199.1">
    <property type="nucleotide sequence ID" value="NZ_JBDPGJ010000008.1"/>
</dbReference>
<accession>A0ABV3SR90</accession>
<keyword evidence="2" id="KW-0012">Acyltransferase</keyword>
<keyword evidence="3" id="KW-1185">Reference proteome</keyword>
<sequence length="318" mass="35531">MPRLRTRPIPFPELSYANAAQAPIKRWVIRSIEGVSGRDKYAALYGIWKTEIVPSGHRIFGRMLDLIGVRVRHSESWPPAIAPGVPLVIVANHPFGIGDGIAVLSLAEQLGRPFRVMINSELLKVPEIEPYSLPVDFSESKEALKNNLQVRHEALRLLREGVTIVIFPAGGVATAPKGFGKARDLPWKMFAARLVQDARASVIPLYFSGQCGRLFHLVSRHMDLTADKRPLPRMIGNISLTLRTSLLIREFARLSGEPIDVRIGQVITWSEMEPIRDRKALLDFLKHAVFSMAPAVVETRRGLRRIPLRPGSQRPANC</sequence>
<organism evidence="2 3">
    <name type="scientific">Aquibium pacificus</name>
    <dbReference type="NCBI Taxonomy" id="3153579"/>
    <lineage>
        <taxon>Bacteria</taxon>
        <taxon>Pseudomonadati</taxon>
        <taxon>Pseudomonadota</taxon>
        <taxon>Alphaproteobacteria</taxon>
        <taxon>Hyphomicrobiales</taxon>
        <taxon>Phyllobacteriaceae</taxon>
        <taxon>Aquibium</taxon>
    </lineage>
</organism>
<dbReference type="CDD" id="cd07986">
    <property type="entry name" value="LPLAT_ACT14924-like"/>
    <property type="match status" value="1"/>
</dbReference>
<dbReference type="SMART" id="SM00563">
    <property type="entry name" value="PlsC"/>
    <property type="match status" value="1"/>
</dbReference>
<keyword evidence="2" id="KW-0808">Transferase</keyword>
<dbReference type="SUPFAM" id="SSF69593">
    <property type="entry name" value="Glycerol-3-phosphate (1)-acyltransferase"/>
    <property type="match status" value="1"/>
</dbReference>
<dbReference type="EMBL" id="JBDPGJ010000008">
    <property type="protein sequence ID" value="MEX0409308.1"/>
    <property type="molecule type" value="Genomic_DNA"/>
</dbReference>